<comment type="catalytic activity">
    <reaction evidence="1">
        <text>O-phospho-L-seryl-[protein] + H2O = L-seryl-[protein] + phosphate</text>
        <dbReference type="Rhea" id="RHEA:20629"/>
        <dbReference type="Rhea" id="RHEA-COMP:9863"/>
        <dbReference type="Rhea" id="RHEA-COMP:11604"/>
        <dbReference type="ChEBI" id="CHEBI:15377"/>
        <dbReference type="ChEBI" id="CHEBI:29999"/>
        <dbReference type="ChEBI" id="CHEBI:43474"/>
        <dbReference type="ChEBI" id="CHEBI:83421"/>
        <dbReference type="EC" id="3.1.3.16"/>
    </reaction>
</comment>
<feature type="non-terminal residue" evidence="4">
    <location>
        <position position="1"/>
    </location>
</feature>
<comment type="similarity">
    <text evidence="1">Belongs to the PP2C family.</text>
</comment>
<reference evidence="4" key="1">
    <citation type="submission" date="2021-02" db="EMBL/GenBank/DDBJ databases">
        <authorList>
            <person name="Dougan E. K."/>
            <person name="Rhodes N."/>
            <person name="Thang M."/>
            <person name="Chan C."/>
        </authorList>
    </citation>
    <scope>NUCLEOTIDE SEQUENCE</scope>
</reference>
<evidence type="ECO:0000256" key="1">
    <source>
        <dbReference type="RuleBase" id="RU366020"/>
    </source>
</evidence>
<comment type="caution">
    <text evidence="4">The sequence shown here is derived from an EMBL/GenBank/DDBJ whole genome shotgun (WGS) entry which is preliminary data.</text>
</comment>
<dbReference type="EC" id="3.1.3.16" evidence="1"/>
<comment type="cofactor">
    <cofactor evidence="1">
        <name>Mg(2+)</name>
        <dbReference type="ChEBI" id="CHEBI:18420"/>
    </cofactor>
</comment>
<sequence>SPSPPRSGKPLLRRDTHRACPSQASRSQSSPDMESGDHDWPSEIIDMLRSAAEVAREAPAAAEAKGGGELRLFLGSSQIPHPKKAETGGEDSLFVCPHGSAAGVSDGVGEWEWRFGLNPRSFADELMLGAKSAAAAAANGDAGLSARDRAAFLLGKGYEATRSFGSATALIATLDSDASELGVANLGDSGLRVIRRHSSGSEVGVRIAHRTLEQQHSFNCPYQLSRLPAQEDFERLRSQGLNALVRAVQATGSSKQDLPLHADTYHFEIQEGDLLLLGTDGVFDNLHDHEVCQLAGVAMTPEAGGSRQGRLAPDPSKLAAAIAKAAAYRSQDQGARTPFGENAKEAGLYHVGGKMDDISVVAAWVVRA</sequence>
<dbReference type="GO" id="GO:0004722">
    <property type="term" value="F:protein serine/threonine phosphatase activity"/>
    <property type="evidence" value="ECO:0007669"/>
    <property type="project" value="UniProtKB-EC"/>
</dbReference>
<dbReference type="InterPro" id="IPR036457">
    <property type="entry name" value="PPM-type-like_dom_sf"/>
</dbReference>
<dbReference type="GO" id="GO:0046872">
    <property type="term" value="F:metal ion binding"/>
    <property type="evidence" value="ECO:0007669"/>
    <property type="project" value="UniProtKB-UniRule"/>
</dbReference>
<gene>
    <name evidence="4" type="ORF">PGLA2088_LOCUS44874</name>
</gene>
<keyword evidence="1" id="KW-0479">Metal-binding</keyword>
<feature type="domain" description="PPM-type phosphatase" evidence="3">
    <location>
        <begin position="76"/>
        <end position="365"/>
    </location>
</feature>
<comment type="catalytic activity">
    <reaction evidence="1">
        <text>O-phospho-L-threonyl-[protein] + H2O = L-threonyl-[protein] + phosphate</text>
        <dbReference type="Rhea" id="RHEA:47004"/>
        <dbReference type="Rhea" id="RHEA-COMP:11060"/>
        <dbReference type="Rhea" id="RHEA-COMP:11605"/>
        <dbReference type="ChEBI" id="CHEBI:15377"/>
        <dbReference type="ChEBI" id="CHEBI:30013"/>
        <dbReference type="ChEBI" id="CHEBI:43474"/>
        <dbReference type="ChEBI" id="CHEBI:61977"/>
        <dbReference type="EC" id="3.1.3.16"/>
    </reaction>
</comment>
<name>A0A813LH36_POLGL</name>
<evidence type="ECO:0000256" key="2">
    <source>
        <dbReference type="SAM" id="MobiDB-lite"/>
    </source>
</evidence>
<keyword evidence="1" id="KW-0378">Hydrolase</keyword>
<dbReference type="InterPro" id="IPR039123">
    <property type="entry name" value="PPTC7"/>
</dbReference>
<dbReference type="SMART" id="SM00332">
    <property type="entry name" value="PP2Cc"/>
    <property type="match status" value="1"/>
</dbReference>
<dbReference type="AlphaFoldDB" id="A0A813LH36"/>
<accession>A0A813LH36</accession>
<keyword evidence="1" id="KW-0464">Manganese</keyword>
<evidence type="ECO:0000313" key="5">
    <source>
        <dbReference type="Proteomes" id="UP000626109"/>
    </source>
</evidence>
<dbReference type="EMBL" id="CAJNNW010035426">
    <property type="protein sequence ID" value="CAE8727641.1"/>
    <property type="molecule type" value="Genomic_DNA"/>
</dbReference>
<dbReference type="InterPro" id="IPR001932">
    <property type="entry name" value="PPM-type_phosphatase-like_dom"/>
</dbReference>
<keyword evidence="1" id="KW-0904">Protein phosphatase</keyword>
<dbReference type="Proteomes" id="UP000626109">
    <property type="component" value="Unassembled WGS sequence"/>
</dbReference>
<dbReference type="PANTHER" id="PTHR12320">
    <property type="entry name" value="PROTEIN PHOSPHATASE 2C"/>
    <property type="match status" value="1"/>
</dbReference>
<keyword evidence="1" id="KW-0460">Magnesium</keyword>
<organism evidence="4 5">
    <name type="scientific">Polarella glacialis</name>
    <name type="common">Dinoflagellate</name>
    <dbReference type="NCBI Taxonomy" id="89957"/>
    <lineage>
        <taxon>Eukaryota</taxon>
        <taxon>Sar</taxon>
        <taxon>Alveolata</taxon>
        <taxon>Dinophyceae</taxon>
        <taxon>Suessiales</taxon>
        <taxon>Suessiaceae</taxon>
        <taxon>Polarella</taxon>
    </lineage>
</organism>
<dbReference type="Gene3D" id="3.60.40.10">
    <property type="entry name" value="PPM-type phosphatase domain"/>
    <property type="match status" value="1"/>
</dbReference>
<comment type="cofactor">
    <cofactor evidence="1">
        <name>Mn(2+)</name>
        <dbReference type="ChEBI" id="CHEBI:29035"/>
    </cofactor>
</comment>
<dbReference type="Pfam" id="PF00481">
    <property type="entry name" value="PP2C"/>
    <property type="match status" value="1"/>
</dbReference>
<evidence type="ECO:0000313" key="4">
    <source>
        <dbReference type="EMBL" id="CAE8727641.1"/>
    </source>
</evidence>
<protein>
    <recommendedName>
        <fullName evidence="1">Protein phosphatase</fullName>
        <ecNumber evidence="1">3.1.3.16</ecNumber>
    </recommendedName>
</protein>
<dbReference type="SUPFAM" id="SSF81606">
    <property type="entry name" value="PP2C-like"/>
    <property type="match status" value="1"/>
</dbReference>
<evidence type="ECO:0000259" key="3">
    <source>
        <dbReference type="PROSITE" id="PS51746"/>
    </source>
</evidence>
<dbReference type="PANTHER" id="PTHR12320:SF60">
    <property type="entry name" value="PROTEIN PHOSPHATASE 2C 26-RELATED"/>
    <property type="match status" value="1"/>
</dbReference>
<feature type="compositionally biased region" description="Polar residues" evidence="2">
    <location>
        <begin position="22"/>
        <end position="32"/>
    </location>
</feature>
<dbReference type="PROSITE" id="PS51746">
    <property type="entry name" value="PPM_2"/>
    <property type="match status" value="1"/>
</dbReference>
<proteinExistence type="inferred from homology"/>
<feature type="region of interest" description="Disordered" evidence="2">
    <location>
        <begin position="1"/>
        <end position="43"/>
    </location>
</feature>